<dbReference type="Gene3D" id="3.60.60.10">
    <property type="entry name" value="Penicillin V Acylase, Chain A"/>
    <property type="match status" value="1"/>
</dbReference>
<feature type="domain" description="Peptidase C45 hydrolase" evidence="1">
    <location>
        <begin position="120"/>
        <end position="332"/>
    </location>
</feature>
<dbReference type="InterPro" id="IPR005079">
    <property type="entry name" value="Peptidase_C45_hydrolase"/>
</dbReference>
<organism evidence="2 3">
    <name type="scientific">Streptomyces inhibens</name>
    <dbReference type="NCBI Taxonomy" id="2293571"/>
    <lineage>
        <taxon>Bacteria</taxon>
        <taxon>Bacillati</taxon>
        <taxon>Actinomycetota</taxon>
        <taxon>Actinomycetes</taxon>
        <taxon>Kitasatosporales</taxon>
        <taxon>Streptomycetaceae</taxon>
        <taxon>Streptomyces</taxon>
    </lineage>
</organism>
<dbReference type="Gene3D" id="1.10.10.2120">
    <property type="match status" value="1"/>
</dbReference>
<dbReference type="RefSeq" id="WP_128509439.1">
    <property type="nucleotide sequence ID" value="NZ_QUAC01000198.1"/>
</dbReference>
<keyword evidence="3" id="KW-1185">Reference proteome</keyword>
<dbReference type="InterPro" id="IPR047801">
    <property type="entry name" value="Peptidase_C45"/>
</dbReference>
<protein>
    <submittedName>
        <fullName evidence="2">Peptidase C45</fullName>
    </submittedName>
</protein>
<name>A0A371PZL6_STRIH</name>
<sequence length="342" mass="36517">MTTTFAVAHVLAHGEPYDLGLAHGTALKKRLRAFLDDGVARLNHLLPTAVSAAGLAGDIAAYRAEITRSTPRLADEIAGLAAGAGLTPDEATLLQLRREIMGYQRIPTRGDCTTYARPGVLAQTVDLNGNLDDQIAVLEVGHGDRKALVLSFAGLLGYLGVNSRGLAVGLNLVLGGRWGPGLPPYLAIRHLLDTATSVDSAIAMLRSLPLASSRTIVLADATGTACVEVLGDEYRVTTTRESVHTNHFLAPEFTGRDELNVFARNSSLRRFQMAKSALRALPADADPDEHFAVLSQPPICVADDGDIRRERTVAAVVLDAKNGALHLRPGDPRLSRTQSFRL</sequence>
<reference evidence="2 3" key="1">
    <citation type="submission" date="2018-08" db="EMBL/GenBank/DDBJ databases">
        <title>Streptomyces NEAU-D10 sp. nov., a novel Actinomycete isolated from soil.</title>
        <authorList>
            <person name="Jin L."/>
        </authorList>
    </citation>
    <scope>NUCLEOTIDE SEQUENCE [LARGE SCALE GENOMIC DNA]</scope>
    <source>
        <strain evidence="2 3">NEAU-D10</strain>
    </source>
</reference>
<comment type="caution">
    <text evidence="2">The sequence shown here is derived from an EMBL/GenBank/DDBJ whole genome shotgun (WGS) entry which is preliminary data.</text>
</comment>
<dbReference type="Proteomes" id="UP000262477">
    <property type="component" value="Unassembled WGS sequence"/>
</dbReference>
<dbReference type="SUPFAM" id="SSF56235">
    <property type="entry name" value="N-terminal nucleophile aminohydrolases (Ntn hydrolases)"/>
    <property type="match status" value="1"/>
</dbReference>
<dbReference type="Pfam" id="PF03417">
    <property type="entry name" value="AAT"/>
    <property type="match status" value="1"/>
</dbReference>
<dbReference type="OrthoDB" id="8109453at2"/>
<dbReference type="PANTHER" id="PTHR34180">
    <property type="entry name" value="PEPTIDASE C45"/>
    <property type="match status" value="1"/>
</dbReference>
<proteinExistence type="predicted"/>
<dbReference type="InterPro" id="IPR029055">
    <property type="entry name" value="Ntn_hydrolases_N"/>
</dbReference>
<dbReference type="InterPro" id="IPR047794">
    <property type="entry name" value="C45_proenzyme-like"/>
</dbReference>
<evidence type="ECO:0000313" key="3">
    <source>
        <dbReference type="Proteomes" id="UP000262477"/>
    </source>
</evidence>
<evidence type="ECO:0000313" key="2">
    <source>
        <dbReference type="EMBL" id="REK87849.1"/>
    </source>
</evidence>
<gene>
    <name evidence="2" type="ORF">DY245_24850</name>
</gene>
<dbReference type="NCBIfam" id="NF040521">
    <property type="entry name" value="C45_proenzyme"/>
    <property type="match status" value="1"/>
</dbReference>
<dbReference type="PANTHER" id="PTHR34180:SF1">
    <property type="entry name" value="BETA-ALANYL-DOPAMINE_CARCININE HYDROLASE"/>
    <property type="match status" value="1"/>
</dbReference>
<dbReference type="EMBL" id="QUAC01000198">
    <property type="protein sequence ID" value="REK87849.1"/>
    <property type="molecule type" value="Genomic_DNA"/>
</dbReference>
<evidence type="ECO:0000259" key="1">
    <source>
        <dbReference type="Pfam" id="PF03417"/>
    </source>
</evidence>
<accession>A0A371PZL6</accession>
<dbReference type="AlphaFoldDB" id="A0A371PZL6"/>